<organism evidence="1">
    <name type="scientific">marine sediment metagenome</name>
    <dbReference type="NCBI Taxonomy" id="412755"/>
    <lineage>
        <taxon>unclassified sequences</taxon>
        <taxon>metagenomes</taxon>
        <taxon>ecological metagenomes</taxon>
    </lineage>
</organism>
<evidence type="ECO:0000313" key="1">
    <source>
        <dbReference type="EMBL" id="GAI20511.1"/>
    </source>
</evidence>
<name>X1MR74_9ZZZZ</name>
<dbReference type="AlphaFoldDB" id="X1MR74"/>
<gene>
    <name evidence="1" type="ORF">S06H3_31287</name>
</gene>
<reference evidence="1" key="1">
    <citation type="journal article" date="2014" name="Front. Microbiol.">
        <title>High frequency of phylogenetically diverse reductive dehalogenase-homologous genes in deep subseafloor sedimentary metagenomes.</title>
        <authorList>
            <person name="Kawai M."/>
            <person name="Futagami T."/>
            <person name="Toyoda A."/>
            <person name="Takaki Y."/>
            <person name="Nishi S."/>
            <person name="Hori S."/>
            <person name="Arai W."/>
            <person name="Tsubouchi T."/>
            <person name="Morono Y."/>
            <person name="Uchiyama I."/>
            <person name="Ito T."/>
            <person name="Fujiyama A."/>
            <person name="Inagaki F."/>
            <person name="Takami H."/>
        </authorList>
    </citation>
    <scope>NUCLEOTIDE SEQUENCE</scope>
    <source>
        <strain evidence="1">Expedition CK06-06</strain>
    </source>
</reference>
<dbReference type="EMBL" id="BARV01018512">
    <property type="protein sequence ID" value="GAI20511.1"/>
    <property type="molecule type" value="Genomic_DNA"/>
</dbReference>
<sequence length="70" mass="8024">MEVKCPVSGCEDSEKEFKTEAALKSRTRNIHPDFLEEKDPAKEVPIVEKDFTTAQLVKLAPFFPITNQDW</sequence>
<protein>
    <submittedName>
        <fullName evidence="1">Uncharacterized protein</fullName>
    </submittedName>
</protein>
<accession>X1MR74</accession>
<proteinExistence type="predicted"/>
<comment type="caution">
    <text evidence="1">The sequence shown here is derived from an EMBL/GenBank/DDBJ whole genome shotgun (WGS) entry which is preliminary data.</text>
</comment>